<dbReference type="Proteomes" id="UP001642464">
    <property type="component" value="Unassembled WGS sequence"/>
</dbReference>
<organism evidence="3 4">
    <name type="scientific">Durusdinium trenchii</name>
    <dbReference type="NCBI Taxonomy" id="1381693"/>
    <lineage>
        <taxon>Eukaryota</taxon>
        <taxon>Sar</taxon>
        <taxon>Alveolata</taxon>
        <taxon>Dinophyceae</taxon>
        <taxon>Suessiales</taxon>
        <taxon>Symbiodiniaceae</taxon>
        <taxon>Durusdinium</taxon>
    </lineage>
</organism>
<feature type="signal peptide" evidence="1">
    <location>
        <begin position="1"/>
        <end position="23"/>
    </location>
</feature>
<feature type="domain" description="Porin" evidence="2">
    <location>
        <begin position="12"/>
        <end position="348"/>
    </location>
</feature>
<protein>
    <submittedName>
        <fullName evidence="3">Porin_4 domain-containing protein</fullName>
    </submittedName>
</protein>
<evidence type="ECO:0000256" key="1">
    <source>
        <dbReference type="SAM" id="SignalP"/>
    </source>
</evidence>
<dbReference type="Gene3D" id="2.40.160.10">
    <property type="entry name" value="Porin"/>
    <property type="match status" value="1"/>
</dbReference>
<dbReference type="InterPro" id="IPR033900">
    <property type="entry name" value="Gram_neg_porin_domain"/>
</dbReference>
<proteinExistence type="predicted"/>
<dbReference type="InterPro" id="IPR023614">
    <property type="entry name" value="Porin_dom_sf"/>
</dbReference>
<evidence type="ECO:0000259" key="2">
    <source>
        <dbReference type="Pfam" id="PF13609"/>
    </source>
</evidence>
<comment type="caution">
    <text evidence="3">The sequence shown here is derived from an EMBL/GenBank/DDBJ whole genome shotgun (WGS) entry which is preliminary data.</text>
</comment>
<name>A0ABP0LUS9_9DINO</name>
<evidence type="ECO:0000313" key="3">
    <source>
        <dbReference type="EMBL" id="CAK9041870.1"/>
    </source>
</evidence>
<dbReference type="EMBL" id="CAXAMM010017779">
    <property type="protein sequence ID" value="CAK9041870.1"/>
    <property type="molecule type" value="Genomic_DNA"/>
</dbReference>
<gene>
    <name evidence="3" type="ORF">SCF082_LOCUS24129</name>
</gene>
<sequence>MTGLKAALLGTSAAVMTVCGAYAADPVQLDVEGEISTAVGIVDGDARADANAEVSVTGSTLLDNGIELGAIVSARLDGDQPRQQFAGGRYSSLLIGGPRGIAPLDSDAYLQGAAGYVKGPFGQIILGREQGIARTLAVTSPTIFRAVNVNNWQTDLSGINDVHTVNDFTGYSTKFTYMPPANFLGGALGGIAAGRILLTAALYYQHGIGRGSNRLFVGLGASYITADEDFQTASLAYEDYEAYALGLNLAYRGITLGGSVKTTNAGIASLEDDGYLAFDAGITFRTGEEKGDVALMLGYGQAEANVIGPNPLDPTLFRDTRTAQAGVSYVIGRGITVGAAAQYVESDTPVAAGGPEEAATVVIESSIKF</sequence>
<dbReference type="Pfam" id="PF13609">
    <property type="entry name" value="Porin_4"/>
    <property type="match status" value="1"/>
</dbReference>
<dbReference type="SUPFAM" id="SSF56935">
    <property type="entry name" value="Porins"/>
    <property type="match status" value="1"/>
</dbReference>
<accession>A0ABP0LUS9</accession>
<keyword evidence="4" id="KW-1185">Reference proteome</keyword>
<keyword evidence="1" id="KW-0732">Signal</keyword>
<reference evidence="3 4" key="1">
    <citation type="submission" date="2024-02" db="EMBL/GenBank/DDBJ databases">
        <authorList>
            <person name="Chen Y."/>
            <person name="Shah S."/>
            <person name="Dougan E. K."/>
            <person name="Thang M."/>
            <person name="Chan C."/>
        </authorList>
    </citation>
    <scope>NUCLEOTIDE SEQUENCE [LARGE SCALE GENOMIC DNA]</scope>
</reference>
<evidence type="ECO:0000313" key="4">
    <source>
        <dbReference type="Proteomes" id="UP001642464"/>
    </source>
</evidence>
<feature type="chain" id="PRO_5045901914" evidence="1">
    <location>
        <begin position="24"/>
        <end position="369"/>
    </location>
</feature>